<dbReference type="OrthoDB" id="125447at2759"/>
<dbReference type="RefSeq" id="XP_009828195.1">
    <property type="nucleotide sequence ID" value="XM_009829893.1"/>
</dbReference>
<dbReference type="GeneID" id="20807125"/>
<dbReference type="EMBL" id="KI913122">
    <property type="protein sequence ID" value="ETV82526.1"/>
    <property type="molecule type" value="Genomic_DNA"/>
</dbReference>
<gene>
    <name evidence="1" type="ORF">H257_05129</name>
</gene>
<sequence>MGGLAYPPLAQRSYSLRLAHHTFTTTCPSHTSVVTADSVTNAVPSTKVFPWAHHPFPPLSDAHHHVWPPESPIIANSADATWFGLSIPEAGVIGIDTSATFGWCGSPNIYCAFGNGISWRVSHESPATICPSLSTDDRPFWGFNNIGDHVLIEHDVGIRLSCADSTLRLATLGPDSLNLDKFTSWPGKLAALGLHWDLDKGQVSMPYEKICKAKLRLTSCVLMHTSGESMHIDESQNHDHFSINVREHFCVTLAIAIWGPLLADPEGRRTIHVRALTDNTSALVLPTTHSPAKTATVNNSIAASASTKPYTTYTLRLNISKA</sequence>
<dbReference type="VEuPathDB" id="FungiDB:H257_05129"/>
<reference evidence="1" key="1">
    <citation type="submission" date="2013-12" db="EMBL/GenBank/DDBJ databases">
        <title>The Genome Sequence of Aphanomyces astaci APO3.</title>
        <authorList>
            <consortium name="The Broad Institute Genomics Platform"/>
            <person name="Russ C."/>
            <person name="Tyler B."/>
            <person name="van West P."/>
            <person name="Dieguez-Uribeondo J."/>
            <person name="Young S.K."/>
            <person name="Zeng Q."/>
            <person name="Gargeya S."/>
            <person name="Fitzgerald M."/>
            <person name="Abouelleil A."/>
            <person name="Alvarado L."/>
            <person name="Chapman S.B."/>
            <person name="Gainer-Dewar J."/>
            <person name="Goldberg J."/>
            <person name="Griggs A."/>
            <person name="Gujja S."/>
            <person name="Hansen M."/>
            <person name="Howarth C."/>
            <person name="Imamovic A."/>
            <person name="Ireland A."/>
            <person name="Larimer J."/>
            <person name="McCowan C."/>
            <person name="Murphy C."/>
            <person name="Pearson M."/>
            <person name="Poon T.W."/>
            <person name="Priest M."/>
            <person name="Roberts A."/>
            <person name="Saif S."/>
            <person name="Shea T."/>
            <person name="Sykes S."/>
            <person name="Wortman J."/>
            <person name="Nusbaum C."/>
            <person name="Birren B."/>
        </authorList>
    </citation>
    <scope>NUCLEOTIDE SEQUENCE [LARGE SCALE GENOMIC DNA]</scope>
    <source>
        <strain evidence="1">APO3</strain>
    </source>
</reference>
<accession>W4GT59</accession>
<evidence type="ECO:0000313" key="1">
    <source>
        <dbReference type="EMBL" id="ETV82526.1"/>
    </source>
</evidence>
<name>W4GT59_APHAT</name>
<proteinExistence type="predicted"/>
<organism evidence="1">
    <name type="scientific">Aphanomyces astaci</name>
    <name type="common">Crayfish plague agent</name>
    <dbReference type="NCBI Taxonomy" id="112090"/>
    <lineage>
        <taxon>Eukaryota</taxon>
        <taxon>Sar</taxon>
        <taxon>Stramenopiles</taxon>
        <taxon>Oomycota</taxon>
        <taxon>Saprolegniomycetes</taxon>
        <taxon>Saprolegniales</taxon>
        <taxon>Verrucalvaceae</taxon>
        <taxon>Aphanomyces</taxon>
    </lineage>
</organism>
<dbReference type="AlphaFoldDB" id="W4GT59"/>
<dbReference type="STRING" id="112090.W4GT59"/>
<protein>
    <submittedName>
        <fullName evidence="1">Uncharacterized protein</fullName>
    </submittedName>
</protein>